<reference evidence="1 2" key="1">
    <citation type="journal article" date="2023" name="Plants (Basel)">
        <title>Bridging the Gap: Combining Genomics and Transcriptomics Approaches to Understand Stylosanthes scabra, an Orphan Legume from the Brazilian Caatinga.</title>
        <authorList>
            <person name="Ferreira-Neto J.R.C."/>
            <person name="da Silva M.D."/>
            <person name="Binneck E."/>
            <person name="de Melo N.F."/>
            <person name="da Silva R.H."/>
            <person name="de Melo A.L.T.M."/>
            <person name="Pandolfi V."/>
            <person name="Bustamante F.O."/>
            <person name="Brasileiro-Vidal A.C."/>
            <person name="Benko-Iseppon A.M."/>
        </authorList>
    </citation>
    <scope>NUCLEOTIDE SEQUENCE [LARGE SCALE GENOMIC DNA]</scope>
    <source>
        <tissue evidence="1">Leaves</tissue>
    </source>
</reference>
<gene>
    <name evidence="1" type="ORF">PIB30_087514</name>
</gene>
<keyword evidence="2" id="KW-1185">Reference proteome</keyword>
<protein>
    <submittedName>
        <fullName evidence="1">Uncharacterized protein</fullName>
    </submittedName>
</protein>
<sequence length="136" mass="15224">MVVISAPPVVLPIAVPSRAERERKMRIGDHWVERKEGFQEEKRLKDVVHAFRVSQFTTITLIFIKFTQKPSISAIFVAFRHGKTAIAAAIAATAERPSRHAKKGMRFGAEETRRLEQTDGGGRTTVAGRRLACRGR</sequence>
<evidence type="ECO:0000313" key="2">
    <source>
        <dbReference type="Proteomes" id="UP001341840"/>
    </source>
</evidence>
<comment type="caution">
    <text evidence="1">The sequence shown here is derived from an EMBL/GenBank/DDBJ whole genome shotgun (WGS) entry which is preliminary data.</text>
</comment>
<accession>A0ABU6XQM8</accession>
<name>A0ABU6XQM8_9FABA</name>
<proteinExistence type="predicted"/>
<dbReference type="Proteomes" id="UP001341840">
    <property type="component" value="Unassembled WGS sequence"/>
</dbReference>
<evidence type="ECO:0000313" key="1">
    <source>
        <dbReference type="EMBL" id="MED6200672.1"/>
    </source>
</evidence>
<organism evidence="1 2">
    <name type="scientific">Stylosanthes scabra</name>
    <dbReference type="NCBI Taxonomy" id="79078"/>
    <lineage>
        <taxon>Eukaryota</taxon>
        <taxon>Viridiplantae</taxon>
        <taxon>Streptophyta</taxon>
        <taxon>Embryophyta</taxon>
        <taxon>Tracheophyta</taxon>
        <taxon>Spermatophyta</taxon>
        <taxon>Magnoliopsida</taxon>
        <taxon>eudicotyledons</taxon>
        <taxon>Gunneridae</taxon>
        <taxon>Pentapetalae</taxon>
        <taxon>rosids</taxon>
        <taxon>fabids</taxon>
        <taxon>Fabales</taxon>
        <taxon>Fabaceae</taxon>
        <taxon>Papilionoideae</taxon>
        <taxon>50 kb inversion clade</taxon>
        <taxon>dalbergioids sensu lato</taxon>
        <taxon>Dalbergieae</taxon>
        <taxon>Pterocarpus clade</taxon>
        <taxon>Stylosanthes</taxon>
    </lineage>
</organism>
<dbReference type="EMBL" id="JASCZI010212994">
    <property type="protein sequence ID" value="MED6200672.1"/>
    <property type="molecule type" value="Genomic_DNA"/>
</dbReference>